<feature type="compositionally biased region" description="Polar residues" evidence="1">
    <location>
        <begin position="67"/>
        <end position="79"/>
    </location>
</feature>
<gene>
    <name evidence="2" type="ORF">FF38_10641</name>
</gene>
<comment type="caution">
    <text evidence="2">The sequence shown here is derived from an EMBL/GenBank/DDBJ whole genome shotgun (WGS) entry which is preliminary data.</text>
</comment>
<reference evidence="2 3" key="1">
    <citation type="journal article" date="2015" name="Nat. Commun.">
        <title>Lucilia cuprina genome unlocks parasitic fly biology to underpin future interventions.</title>
        <authorList>
            <person name="Anstead C.A."/>
            <person name="Korhonen P.K."/>
            <person name="Young N.D."/>
            <person name="Hall R.S."/>
            <person name="Jex A.R."/>
            <person name="Murali S.C."/>
            <person name="Hughes D.S."/>
            <person name="Lee S.F."/>
            <person name="Perry T."/>
            <person name="Stroehlein A.J."/>
            <person name="Ansell B.R."/>
            <person name="Breugelmans B."/>
            <person name="Hofmann A."/>
            <person name="Qu J."/>
            <person name="Dugan S."/>
            <person name="Lee S.L."/>
            <person name="Chao H."/>
            <person name="Dinh H."/>
            <person name="Han Y."/>
            <person name="Doddapaneni H.V."/>
            <person name="Worley K.C."/>
            <person name="Muzny D.M."/>
            <person name="Ioannidis P."/>
            <person name="Waterhouse R.M."/>
            <person name="Zdobnov E.M."/>
            <person name="James P.J."/>
            <person name="Bagnall N.H."/>
            <person name="Kotze A.C."/>
            <person name="Gibbs R.A."/>
            <person name="Richards S."/>
            <person name="Batterham P."/>
            <person name="Gasser R.B."/>
        </authorList>
    </citation>
    <scope>NUCLEOTIDE SEQUENCE [LARGE SCALE GENOMIC DNA]</scope>
    <source>
        <strain evidence="2 3">LS</strain>
        <tissue evidence="2">Full body</tissue>
    </source>
</reference>
<dbReference type="Proteomes" id="UP000037069">
    <property type="component" value="Unassembled WGS sequence"/>
</dbReference>
<feature type="region of interest" description="Disordered" evidence="1">
    <location>
        <begin position="53"/>
        <end position="79"/>
    </location>
</feature>
<feature type="compositionally biased region" description="Basic residues" evidence="1">
    <location>
        <begin position="57"/>
        <end position="66"/>
    </location>
</feature>
<evidence type="ECO:0000313" key="3">
    <source>
        <dbReference type="Proteomes" id="UP000037069"/>
    </source>
</evidence>
<proteinExistence type="predicted"/>
<dbReference type="EMBL" id="JRES01000371">
    <property type="protein sequence ID" value="KNC31877.1"/>
    <property type="molecule type" value="Genomic_DNA"/>
</dbReference>
<accession>A0A0L0CI59</accession>
<dbReference type="OrthoDB" id="8067887at2759"/>
<evidence type="ECO:0000256" key="1">
    <source>
        <dbReference type="SAM" id="MobiDB-lite"/>
    </source>
</evidence>
<organism evidence="2 3">
    <name type="scientific">Lucilia cuprina</name>
    <name type="common">Green bottle fly</name>
    <name type="synonym">Australian sheep blowfly</name>
    <dbReference type="NCBI Taxonomy" id="7375"/>
    <lineage>
        <taxon>Eukaryota</taxon>
        <taxon>Metazoa</taxon>
        <taxon>Ecdysozoa</taxon>
        <taxon>Arthropoda</taxon>
        <taxon>Hexapoda</taxon>
        <taxon>Insecta</taxon>
        <taxon>Pterygota</taxon>
        <taxon>Neoptera</taxon>
        <taxon>Endopterygota</taxon>
        <taxon>Diptera</taxon>
        <taxon>Brachycera</taxon>
        <taxon>Muscomorpha</taxon>
        <taxon>Oestroidea</taxon>
        <taxon>Calliphoridae</taxon>
        <taxon>Luciliinae</taxon>
        <taxon>Lucilia</taxon>
    </lineage>
</organism>
<protein>
    <submittedName>
        <fullName evidence="2">Uncharacterized protein</fullName>
    </submittedName>
</protein>
<name>A0A0L0CI59_LUCCU</name>
<dbReference type="AlphaFoldDB" id="A0A0L0CI59"/>
<keyword evidence="3" id="KW-1185">Reference proteome</keyword>
<evidence type="ECO:0000313" key="2">
    <source>
        <dbReference type="EMBL" id="KNC31877.1"/>
    </source>
</evidence>
<sequence>MKTALNVFKEKIPEPMRIILTCRKPQTLEVAMEMQFQADYAYVTSTSEIFPSYGKPPNKKGHKNRQTYRQVGNNNSNNTKTDYRNFNHNGQNQQQNNWNPFRQQDRQNIQRENYFTRPEPMDVNNIETPINRNHAQGENFRFSASRNYHT</sequence>